<keyword evidence="1" id="KW-0812">Transmembrane</keyword>
<feature type="transmembrane region" description="Helical" evidence="1">
    <location>
        <begin position="271"/>
        <end position="291"/>
    </location>
</feature>
<dbReference type="InterPro" id="IPR013783">
    <property type="entry name" value="Ig-like_fold"/>
</dbReference>
<evidence type="ECO:0000256" key="1">
    <source>
        <dbReference type="SAM" id="Phobius"/>
    </source>
</evidence>
<gene>
    <name evidence="4" type="ORF">MNOR_LOCUS5550</name>
</gene>
<feature type="chain" id="PRO_5043763512" description="Ig-like domain-containing protein" evidence="2">
    <location>
        <begin position="21"/>
        <end position="294"/>
    </location>
</feature>
<dbReference type="AlphaFoldDB" id="A0AAV2Q0V4"/>
<dbReference type="PANTHER" id="PTHR23279">
    <property type="entry name" value="DEFECTIVE PROBOSCIS EXTENSION RESPONSE DPR -RELATED"/>
    <property type="match status" value="1"/>
</dbReference>
<keyword evidence="1" id="KW-0472">Membrane</keyword>
<dbReference type="Pfam" id="PF07686">
    <property type="entry name" value="V-set"/>
    <property type="match status" value="1"/>
</dbReference>
<dbReference type="PANTHER" id="PTHR23279:SF36">
    <property type="entry name" value="DEFECTIVE PROBOSCIS EXTENSION RESPONSE 9, ISOFORM A"/>
    <property type="match status" value="1"/>
</dbReference>
<organism evidence="4 5">
    <name type="scientific">Meganyctiphanes norvegica</name>
    <name type="common">Northern krill</name>
    <name type="synonym">Thysanopoda norvegica</name>
    <dbReference type="NCBI Taxonomy" id="48144"/>
    <lineage>
        <taxon>Eukaryota</taxon>
        <taxon>Metazoa</taxon>
        <taxon>Ecdysozoa</taxon>
        <taxon>Arthropoda</taxon>
        <taxon>Crustacea</taxon>
        <taxon>Multicrustacea</taxon>
        <taxon>Malacostraca</taxon>
        <taxon>Eumalacostraca</taxon>
        <taxon>Eucarida</taxon>
        <taxon>Euphausiacea</taxon>
        <taxon>Euphausiidae</taxon>
        <taxon>Meganyctiphanes</taxon>
    </lineage>
</organism>
<dbReference type="SMART" id="SM00409">
    <property type="entry name" value="IG"/>
    <property type="match status" value="2"/>
</dbReference>
<dbReference type="EMBL" id="CAXKWB010002160">
    <property type="protein sequence ID" value="CAL4066303.1"/>
    <property type="molecule type" value="Genomic_DNA"/>
</dbReference>
<dbReference type="SUPFAM" id="SSF48726">
    <property type="entry name" value="Immunoglobulin"/>
    <property type="match status" value="2"/>
</dbReference>
<keyword evidence="2" id="KW-0732">Signal</keyword>
<accession>A0AAV2Q0V4</accession>
<keyword evidence="5" id="KW-1185">Reference proteome</keyword>
<dbReference type="Gene3D" id="2.60.40.10">
    <property type="entry name" value="Immunoglobulins"/>
    <property type="match status" value="1"/>
</dbReference>
<dbReference type="PROSITE" id="PS50835">
    <property type="entry name" value="IG_LIKE"/>
    <property type="match status" value="2"/>
</dbReference>
<dbReference type="InterPro" id="IPR003599">
    <property type="entry name" value="Ig_sub"/>
</dbReference>
<evidence type="ECO:0000259" key="3">
    <source>
        <dbReference type="PROSITE" id="PS50835"/>
    </source>
</evidence>
<feature type="domain" description="Ig-like" evidence="3">
    <location>
        <begin position="60"/>
        <end position="146"/>
    </location>
</feature>
<dbReference type="InterPro" id="IPR037448">
    <property type="entry name" value="Zig-8"/>
</dbReference>
<evidence type="ECO:0000313" key="4">
    <source>
        <dbReference type="EMBL" id="CAL4066303.1"/>
    </source>
</evidence>
<proteinExistence type="predicted"/>
<dbReference type="InterPro" id="IPR013106">
    <property type="entry name" value="Ig_V-set"/>
</dbReference>
<keyword evidence="1" id="KW-1133">Transmembrane helix</keyword>
<feature type="domain" description="Ig-like" evidence="3">
    <location>
        <begin position="150"/>
        <end position="203"/>
    </location>
</feature>
<dbReference type="GO" id="GO:0032589">
    <property type="term" value="C:neuron projection membrane"/>
    <property type="evidence" value="ECO:0007669"/>
    <property type="project" value="TreeGrafter"/>
</dbReference>
<sequence>MMAWFVRPVVFMCCLVYCQPDVPERKQEFEKLEKELEMKDKIKEAEEEGMESQYVPLSGPTIDIAMSPNVTAILGASAILNCRIHYVVARVVTWSRSRDKRVLTVGQFTFTNDERYKSLHQKGSEDWILKIHYVQKRDIGAYECQVAIEPPIIHTIWLDVVETTTTILGGPDVFVSAGSSINLTCVVENSIQNNPFIFWYHDNVFIDLSFQEKGFIKNRTISMLLPHGRPKAAKLYLAGPNAECNYKLSNHLTNREELAAISHKNKTASGGAISLLLLTALLVLLPSLYCVPRT</sequence>
<name>A0AAV2Q0V4_MEGNR</name>
<dbReference type="InterPro" id="IPR036179">
    <property type="entry name" value="Ig-like_dom_sf"/>
</dbReference>
<dbReference type="Proteomes" id="UP001497623">
    <property type="component" value="Unassembled WGS sequence"/>
</dbReference>
<dbReference type="GO" id="GO:0050808">
    <property type="term" value="P:synapse organization"/>
    <property type="evidence" value="ECO:0007669"/>
    <property type="project" value="TreeGrafter"/>
</dbReference>
<evidence type="ECO:0000313" key="5">
    <source>
        <dbReference type="Proteomes" id="UP001497623"/>
    </source>
</evidence>
<reference evidence="4 5" key="1">
    <citation type="submission" date="2024-05" db="EMBL/GenBank/DDBJ databases">
        <authorList>
            <person name="Wallberg A."/>
        </authorList>
    </citation>
    <scope>NUCLEOTIDE SEQUENCE [LARGE SCALE GENOMIC DNA]</scope>
</reference>
<feature type="signal peptide" evidence="2">
    <location>
        <begin position="1"/>
        <end position="20"/>
    </location>
</feature>
<feature type="non-terminal residue" evidence="4">
    <location>
        <position position="294"/>
    </location>
</feature>
<evidence type="ECO:0000256" key="2">
    <source>
        <dbReference type="SAM" id="SignalP"/>
    </source>
</evidence>
<dbReference type="InterPro" id="IPR007110">
    <property type="entry name" value="Ig-like_dom"/>
</dbReference>
<protein>
    <recommendedName>
        <fullName evidence="3">Ig-like domain-containing protein</fullName>
    </recommendedName>
</protein>
<comment type="caution">
    <text evidence="4">The sequence shown here is derived from an EMBL/GenBank/DDBJ whole genome shotgun (WGS) entry which is preliminary data.</text>
</comment>